<dbReference type="CDD" id="cd06261">
    <property type="entry name" value="TM_PBP2"/>
    <property type="match status" value="1"/>
</dbReference>
<dbReference type="InterPro" id="IPR000515">
    <property type="entry name" value="MetI-like"/>
</dbReference>
<feature type="transmembrane region" description="Helical" evidence="5">
    <location>
        <begin position="73"/>
        <end position="95"/>
    </location>
</feature>
<dbReference type="eggNOG" id="COG0573">
    <property type="taxonomic scope" value="Bacteria"/>
</dbReference>
<sequence>MLKVLLYFVIGVLPLCYMAFYLGRKKARTGEMKIGQRFHSRPGHYGWYTVIWMALPSMAVSLLFSILGSSRIFAVPVSMHIVTILLIAAGGLWFALRTIEENLRARNFIENTIKLFLILASLVSIITTIGIVISILFESMKFFSHVNFFDFITGTKWSPDTAFLEGAGRDGASAAKPEFGSVPIFAGTFMITFIALSVAVPVGLLSAIYMSEYATPKVRGTAKPILEILAGIPTVVYGFFAAITVSPLVVKSAEALGLNADYTNALTPGLVMGIMIIPFVSSLSDDVINAIPQNLREGSLALGTTRSETMKHVMLPAALPGIISAVLLALSRAIGETMIVVMAAGLRPNLTWNPLEGMTTVTVRIVDALTGDQAFDSLETLSAFGLGFVLLIVTLFLNIISSVIIRKFRKQYD</sequence>
<dbReference type="NCBIfam" id="TIGR02138">
    <property type="entry name" value="phosphate_pstC"/>
    <property type="match status" value="1"/>
</dbReference>
<protein>
    <recommendedName>
        <fullName evidence="6">Phosphate transport system permease protein</fullName>
    </recommendedName>
</protein>
<dbReference type="PANTHER" id="PTHR42727">
    <property type="entry name" value="PHOSPHATE TRANSPORT SYSTEM PERMEASE PROTEIN"/>
    <property type="match status" value="1"/>
</dbReference>
<evidence type="ECO:0000256" key="1">
    <source>
        <dbReference type="ARBA" id="ARBA00004651"/>
    </source>
</evidence>
<dbReference type="STRING" id="522772.Dacet_1629"/>
<dbReference type="Pfam" id="PF00528">
    <property type="entry name" value="BPD_transp_1"/>
    <property type="match status" value="1"/>
</dbReference>
<dbReference type="Proteomes" id="UP000002012">
    <property type="component" value="Chromosome"/>
</dbReference>
<evidence type="ECO:0000256" key="6">
    <source>
        <dbReference type="RuleBase" id="RU363054"/>
    </source>
</evidence>
<feature type="transmembrane region" description="Helical" evidence="5">
    <location>
        <begin position="115"/>
        <end position="137"/>
    </location>
</feature>
<evidence type="ECO:0000313" key="9">
    <source>
        <dbReference type="Proteomes" id="UP000002012"/>
    </source>
</evidence>
<evidence type="ECO:0000256" key="3">
    <source>
        <dbReference type="ARBA" id="ARBA00022989"/>
    </source>
</evidence>
<dbReference type="Pfam" id="PF12501">
    <property type="entry name" value="DUF3708"/>
    <property type="match status" value="1"/>
</dbReference>
<comment type="similarity">
    <text evidence="6">Belongs to the binding-protein-dependent transport system permease family. CysTW subfamily.</text>
</comment>
<keyword evidence="5" id="KW-0813">Transport</keyword>
<dbReference type="Gene3D" id="1.10.3720.10">
    <property type="entry name" value="MetI-like"/>
    <property type="match status" value="1"/>
</dbReference>
<evidence type="ECO:0000259" key="7">
    <source>
        <dbReference type="PROSITE" id="PS50928"/>
    </source>
</evidence>
<dbReference type="InterPro" id="IPR035906">
    <property type="entry name" value="MetI-like_sf"/>
</dbReference>
<evidence type="ECO:0000256" key="2">
    <source>
        <dbReference type="ARBA" id="ARBA00022692"/>
    </source>
</evidence>
<proteinExistence type="inferred from homology"/>
<comment type="subcellular location">
    <subcellularLocation>
        <location evidence="1 5">Cell membrane</location>
        <topology evidence="1 5">Multi-pass membrane protein</topology>
    </subcellularLocation>
</comment>
<reference evidence="8 9" key="1">
    <citation type="journal article" date="2010" name="Stand. Genomic Sci.">
        <title>Complete genome sequence of Denitrovibrio acetiphilus type strain (N2460).</title>
        <authorList>
            <person name="Kiss H."/>
            <person name="Lang E."/>
            <person name="Lapidus A."/>
            <person name="Copeland A."/>
            <person name="Nolan M."/>
            <person name="Glavina Del Rio T."/>
            <person name="Chen F."/>
            <person name="Lucas S."/>
            <person name="Tice H."/>
            <person name="Cheng J.F."/>
            <person name="Han C."/>
            <person name="Goodwin L."/>
            <person name="Pitluck S."/>
            <person name="Liolios K."/>
            <person name="Pati A."/>
            <person name="Ivanova N."/>
            <person name="Mavromatis K."/>
            <person name="Chen A."/>
            <person name="Palaniappan K."/>
            <person name="Land M."/>
            <person name="Hauser L."/>
            <person name="Chang Y.J."/>
            <person name="Jeffries C.D."/>
            <person name="Detter J.C."/>
            <person name="Brettin T."/>
            <person name="Spring S."/>
            <person name="Rohde M."/>
            <person name="Goker M."/>
            <person name="Woyke T."/>
            <person name="Bristow J."/>
            <person name="Eisen J.A."/>
            <person name="Markowitz V."/>
            <person name="Hugenholtz P."/>
            <person name="Kyrpides N.C."/>
            <person name="Klenk H.P."/>
        </authorList>
    </citation>
    <scope>NUCLEOTIDE SEQUENCE [LARGE SCALE GENOMIC DNA]</scope>
    <source>
        <strain evidence="9">DSM 12809 / NBRC 114555 / N2460</strain>
    </source>
</reference>
<keyword evidence="3 5" id="KW-1133">Transmembrane helix</keyword>
<comment type="caution">
    <text evidence="6">Lacks conserved residue(s) required for the propagation of feature annotation.</text>
</comment>
<dbReference type="HOGENOM" id="CLU_033621_1_1_0"/>
<keyword evidence="4 5" id="KW-0472">Membrane</keyword>
<feature type="transmembrane region" description="Helical" evidence="5">
    <location>
        <begin position="6"/>
        <end position="24"/>
    </location>
</feature>
<keyword evidence="6" id="KW-0592">Phosphate transport</keyword>
<dbReference type="InterPro" id="IPR022182">
    <property type="entry name" value="PstC_N"/>
</dbReference>
<dbReference type="FunCoup" id="D4H8P6">
    <property type="interactions" value="310"/>
</dbReference>
<dbReference type="RefSeq" id="WP_013010908.1">
    <property type="nucleotide sequence ID" value="NC_013943.1"/>
</dbReference>
<comment type="function">
    <text evidence="6">Part of the binding-protein-dependent transport system for phosphate; probably responsible for the translocation of the substrate across the membrane.</text>
</comment>
<name>D4H8P6_DENA2</name>
<feature type="transmembrane region" description="Helical" evidence="5">
    <location>
        <begin position="383"/>
        <end position="405"/>
    </location>
</feature>
<feature type="transmembrane region" description="Helical" evidence="5">
    <location>
        <begin position="184"/>
        <end position="208"/>
    </location>
</feature>
<keyword evidence="9" id="KW-1185">Reference proteome</keyword>
<feature type="transmembrane region" description="Helical" evidence="5">
    <location>
        <begin position="45"/>
        <end position="67"/>
    </location>
</feature>
<dbReference type="SUPFAM" id="SSF161098">
    <property type="entry name" value="MetI-like"/>
    <property type="match status" value="1"/>
</dbReference>
<feature type="transmembrane region" description="Helical" evidence="5">
    <location>
        <begin position="228"/>
        <end position="250"/>
    </location>
</feature>
<dbReference type="OrthoDB" id="9785113at2"/>
<dbReference type="InParanoid" id="D4H8P6"/>
<organism evidence="8 9">
    <name type="scientific">Denitrovibrio acetiphilus (strain DSM 12809 / NBRC 114555 / N2460)</name>
    <dbReference type="NCBI Taxonomy" id="522772"/>
    <lineage>
        <taxon>Bacteria</taxon>
        <taxon>Pseudomonadati</taxon>
        <taxon>Deferribacterota</taxon>
        <taxon>Deferribacteres</taxon>
        <taxon>Deferribacterales</taxon>
        <taxon>Geovibrionaceae</taxon>
        <taxon>Denitrovibrio</taxon>
    </lineage>
</organism>
<dbReference type="PROSITE" id="PS50928">
    <property type="entry name" value="ABC_TM1"/>
    <property type="match status" value="1"/>
</dbReference>
<dbReference type="PANTHER" id="PTHR42727:SF1">
    <property type="entry name" value="PHOSPHATE TRANSPORT SYSTEM PERMEASE"/>
    <property type="match status" value="1"/>
</dbReference>
<dbReference type="InterPro" id="IPR011864">
    <property type="entry name" value="Phosphate_PstC"/>
</dbReference>
<dbReference type="PaxDb" id="522772-Dacet_1629"/>
<dbReference type="GO" id="GO:0005886">
    <property type="term" value="C:plasma membrane"/>
    <property type="evidence" value="ECO:0007669"/>
    <property type="project" value="UniProtKB-SubCell"/>
</dbReference>
<dbReference type="AlphaFoldDB" id="D4H8P6"/>
<dbReference type="KEGG" id="dap:Dacet_1629"/>
<dbReference type="GO" id="GO:0005315">
    <property type="term" value="F:phosphate transmembrane transporter activity"/>
    <property type="evidence" value="ECO:0007669"/>
    <property type="project" value="InterPro"/>
</dbReference>
<evidence type="ECO:0000256" key="4">
    <source>
        <dbReference type="ARBA" id="ARBA00023136"/>
    </source>
</evidence>
<feature type="transmembrane region" description="Helical" evidence="5">
    <location>
        <begin position="313"/>
        <end position="334"/>
    </location>
</feature>
<dbReference type="EMBL" id="CP001968">
    <property type="protein sequence ID" value="ADD68395.1"/>
    <property type="molecule type" value="Genomic_DNA"/>
</dbReference>
<accession>D4H8P6</accession>
<evidence type="ECO:0000313" key="8">
    <source>
        <dbReference type="EMBL" id="ADD68395.1"/>
    </source>
</evidence>
<feature type="domain" description="ABC transmembrane type-1" evidence="7">
    <location>
        <begin position="185"/>
        <end position="401"/>
    </location>
</feature>
<keyword evidence="2 5" id="KW-0812">Transmembrane</keyword>
<evidence type="ECO:0000256" key="5">
    <source>
        <dbReference type="RuleBase" id="RU363032"/>
    </source>
</evidence>
<dbReference type="GO" id="GO:0006817">
    <property type="term" value="P:phosphate ion transport"/>
    <property type="evidence" value="ECO:0007669"/>
    <property type="project" value="UniProtKB-KW"/>
</dbReference>
<keyword evidence="6" id="KW-1003">Cell membrane</keyword>
<gene>
    <name evidence="8" type="ordered locus">Dacet_1629</name>
</gene>
<feature type="transmembrane region" description="Helical" evidence="5">
    <location>
        <begin position="270"/>
        <end position="292"/>
    </location>
</feature>